<comment type="caution">
    <text evidence="1">The sequence shown here is derived from an EMBL/GenBank/DDBJ whole genome shotgun (WGS) entry which is preliminary data.</text>
</comment>
<sequence length="129" mass="13486">MLLSVAVPFATAAPVPLPQFPGWPSFGAGAGSFDITKLFEGLSTMKSSGSSGSSSSDSTTNLSDLVKYFQDLQKASSSSGSSSSSSDMMTSSGTFATVYWKAILDFWKAIYEAYEKQQMSGSAKGNTDA</sequence>
<dbReference type="EMBL" id="LFZO01000118">
    <property type="protein sequence ID" value="KXT13441.1"/>
    <property type="molecule type" value="Genomic_DNA"/>
</dbReference>
<dbReference type="Proteomes" id="UP000073492">
    <property type="component" value="Unassembled WGS sequence"/>
</dbReference>
<evidence type="ECO:0000313" key="1">
    <source>
        <dbReference type="EMBL" id="KXT13441.1"/>
    </source>
</evidence>
<gene>
    <name evidence="1" type="ORF">AC579_9902</name>
</gene>
<name>A0A139IFC6_9PEZI</name>
<organism evidence="1 2">
    <name type="scientific">Pseudocercospora musae</name>
    <dbReference type="NCBI Taxonomy" id="113226"/>
    <lineage>
        <taxon>Eukaryota</taxon>
        <taxon>Fungi</taxon>
        <taxon>Dikarya</taxon>
        <taxon>Ascomycota</taxon>
        <taxon>Pezizomycotina</taxon>
        <taxon>Dothideomycetes</taxon>
        <taxon>Dothideomycetidae</taxon>
        <taxon>Mycosphaerellales</taxon>
        <taxon>Mycosphaerellaceae</taxon>
        <taxon>Pseudocercospora</taxon>
    </lineage>
</organism>
<evidence type="ECO:0000313" key="2">
    <source>
        <dbReference type="Proteomes" id="UP000073492"/>
    </source>
</evidence>
<accession>A0A139IFC6</accession>
<protein>
    <submittedName>
        <fullName evidence="1">Uncharacterized protein</fullName>
    </submittedName>
</protein>
<dbReference type="AlphaFoldDB" id="A0A139IFC6"/>
<keyword evidence="2" id="KW-1185">Reference proteome</keyword>
<proteinExistence type="predicted"/>
<dbReference type="OrthoDB" id="191270at2759"/>
<reference evidence="1 2" key="1">
    <citation type="submission" date="2015-07" db="EMBL/GenBank/DDBJ databases">
        <title>Comparative genomics of the Sigatoka disease complex on banana suggests a link between parallel evolutionary changes in Pseudocercospora fijiensis and Pseudocercospora eumusae and increased virulence on the banana host.</title>
        <authorList>
            <person name="Chang T.-C."/>
            <person name="Salvucci A."/>
            <person name="Crous P.W."/>
            <person name="Stergiopoulos I."/>
        </authorList>
    </citation>
    <scope>NUCLEOTIDE SEQUENCE [LARGE SCALE GENOMIC DNA]</scope>
    <source>
        <strain evidence="1 2">CBS 116634</strain>
    </source>
</reference>